<comment type="caution">
    <text evidence="12">The sequence shown here is derived from an EMBL/GenBank/DDBJ whole genome shotgun (WGS) entry which is preliminary data.</text>
</comment>
<sequence>MFDFNLENLVSKLKIDKKIHIAGLFGSAKTLFITELPKFFTPVLFITTNENALDIFQESRKIFPDTELLNQENPFYSPAKLIITTTEILEQQLKEKIAIEFYPGRDIDLEKLKQALIKTGFTQEENVEDEGEFAVRGGIIDIFEPGNISVRLELYGDKIISIRKFSIQNQRSIENLKGARIKLIDLQCKPKPLLDWIKHRGVVVSEMDIDIPLPKIILGYTGEIEYPLAPTRKYYGDLSSLHKDIEKRGYKFKFLVPEPLAKKLETLFGDIESADIPINEGFVDIRNRVVYLSETDIFGPLKKRKKVYKGLFVDDLVGLREGDYVVHSEFGIGQFKGLTIVEVENRKVECLQINYSGTDKLYLPVEKLNLLERYVGPDNRPPKLSRLGSDIWLKTKRRVRKATERMAAELLRLYARRMKEKGFAYSKDTFEMKELEASFPYEETPDQLQAILDVKRDMESPRPTERLICGDVGYGKTEIALRAAFKAALDGKQTALICPTTILALQHYNTFIKRLEHFPVNVAMLSRLNKRSEQKKIIAELAQGKIDIIIGTHRLLQPDIRFKDLGLMIIDEEQRFGVKQKERIKQLIPNIELLYLSATPIPRTLYMALTGIRDISNIYTPPVGRQDIITKVIYFNREELKKIIRFEIARGGQCFYVHNRIQTIESVRKRLLKMLPELKICLLHGRMKEETVARRMMEFLNGKYNLLLSTAIVESGLDMPRVNTIIVDEAHKFGLADLHQLRGRVGRGDKQGYAYFIVPTNLSISDEAHKRLSALISYSTLGSGFRLALRDMEIRGIGNLLGKEQSGYLSSIGYHHYIKLLTEAVHNLKGETSPPEPILNLRFEAFFPADYIKNSFERIALYKRLLEAESTFEIDSIRKELIDRFGRFPETVENLFRIARIRLKAKELGATEVTQKGEKLIFHTRSGIDITDFINII</sequence>
<dbReference type="SMART" id="SM00982">
    <property type="entry name" value="TRCF"/>
    <property type="match status" value="1"/>
</dbReference>
<dbReference type="GO" id="GO:0006355">
    <property type="term" value="P:regulation of DNA-templated transcription"/>
    <property type="evidence" value="ECO:0007669"/>
    <property type="project" value="UniProtKB-UniRule"/>
</dbReference>
<dbReference type="GO" id="GO:0005737">
    <property type="term" value="C:cytoplasm"/>
    <property type="evidence" value="ECO:0007669"/>
    <property type="project" value="UniProtKB-SubCell"/>
</dbReference>
<keyword evidence="1 9" id="KW-0963">Cytoplasm</keyword>
<proteinExistence type="inferred from homology"/>
<evidence type="ECO:0000256" key="1">
    <source>
        <dbReference type="ARBA" id="ARBA00022490"/>
    </source>
</evidence>
<dbReference type="HAMAP" id="MF_00969">
    <property type="entry name" value="TRCF"/>
    <property type="match status" value="1"/>
</dbReference>
<dbReference type="Proteomes" id="UP000191663">
    <property type="component" value="Unassembled WGS sequence"/>
</dbReference>
<dbReference type="Gene3D" id="2.40.10.170">
    <property type="match status" value="1"/>
</dbReference>
<dbReference type="Pfam" id="PF17757">
    <property type="entry name" value="UvrB_inter"/>
    <property type="match status" value="1"/>
</dbReference>
<dbReference type="Pfam" id="PF00271">
    <property type="entry name" value="Helicase_C"/>
    <property type="match status" value="1"/>
</dbReference>
<dbReference type="GO" id="GO:0016787">
    <property type="term" value="F:hydrolase activity"/>
    <property type="evidence" value="ECO:0007669"/>
    <property type="project" value="UniProtKB-KW"/>
</dbReference>
<evidence type="ECO:0000259" key="10">
    <source>
        <dbReference type="PROSITE" id="PS51192"/>
    </source>
</evidence>
<dbReference type="PANTHER" id="PTHR47964:SF1">
    <property type="entry name" value="ATP-DEPENDENT DNA HELICASE HOMOLOG RECG, CHLOROPLASTIC"/>
    <property type="match status" value="1"/>
</dbReference>
<dbReference type="InterPro" id="IPR036101">
    <property type="entry name" value="CarD-like/TRCF_RID_sf"/>
</dbReference>
<dbReference type="SUPFAM" id="SSF52540">
    <property type="entry name" value="P-loop containing nucleoside triphosphate hydrolases"/>
    <property type="match status" value="3"/>
</dbReference>
<dbReference type="SMART" id="SM00487">
    <property type="entry name" value="DEXDc"/>
    <property type="match status" value="1"/>
</dbReference>
<comment type="function">
    <text evidence="9">Couples transcription and DNA repair by recognizing RNA polymerase (RNAP) stalled at DNA lesions. Mediates ATP-dependent release of RNAP and its truncated transcript from the DNA, and recruitment of nucleotide excision repair machinery to the damaged site.</text>
</comment>
<protein>
    <recommendedName>
        <fullName evidence="9">Transcription-repair-coupling factor</fullName>
        <shortName evidence="9">TRCF</shortName>
        <ecNumber evidence="9">3.6.4.-</ecNumber>
    </recommendedName>
</protein>
<dbReference type="PROSITE" id="PS51192">
    <property type="entry name" value="HELICASE_ATP_BIND_1"/>
    <property type="match status" value="1"/>
</dbReference>
<dbReference type="InterPro" id="IPR041471">
    <property type="entry name" value="UvrB_inter"/>
</dbReference>
<dbReference type="GO" id="GO:0003684">
    <property type="term" value="F:damaged DNA binding"/>
    <property type="evidence" value="ECO:0007669"/>
    <property type="project" value="InterPro"/>
</dbReference>
<evidence type="ECO:0000313" key="13">
    <source>
        <dbReference type="Proteomes" id="UP000191663"/>
    </source>
</evidence>
<dbReference type="Pfam" id="PF03461">
    <property type="entry name" value="TRCF"/>
    <property type="match status" value="1"/>
</dbReference>
<gene>
    <name evidence="9" type="primary">mfd</name>
    <name evidence="12" type="ORF">BXT86_01205</name>
</gene>
<dbReference type="GO" id="GO:0005524">
    <property type="term" value="F:ATP binding"/>
    <property type="evidence" value="ECO:0007669"/>
    <property type="project" value="UniProtKB-UniRule"/>
</dbReference>
<keyword evidence="3 9" id="KW-0227">DNA damage</keyword>
<feature type="domain" description="Helicase C-terminal" evidence="11">
    <location>
        <begin position="628"/>
        <end position="793"/>
    </location>
</feature>
<keyword evidence="5" id="KW-0347">Helicase</keyword>
<dbReference type="Gene3D" id="3.40.50.11180">
    <property type="match status" value="1"/>
</dbReference>
<dbReference type="SUPFAM" id="SSF143517">
    <property type="entry name" value="TRCF domain-like"/>
    <property type="match status" value="1"/>
</dbReference>
<keyword evidence="6 9" id="KW-0067">ATP-binding</keyword>
<keyword evidence="8 9" id="KW-0234">DNA repair</keyword>
<dbReference type="PANTHER" id="PTHR47964">
    <property type="entry name" value="ATP-DEPENDENT DNA HELICASE HOMOLOG RECG, CHLOROPLASTIC"/>
    <property type="match status" value="1"/>
</dbReference>
<dbReference type="Gene3D" id="3.40.50.300">
    <property type="entry name" value="P-loop containing nucleotide triphosphate hydrolases"/>
    <property type="match status" value="2"/>
</dbReference>
<dbReference type="EMBL" id="MUKB01000014">
    <property type="protein sequence ID" value="OPX18444.1"/>
    <property type="molecule type" value="Genomic_DNA"/>
</dbReference>
<evidence type="ECO:0000256" key="4">
    <source>
        <dbReference type="ARBA" id="ARBA00022801"/>
    </source>
</evidence>
<dbReference type="Gene3D" id="3.90.1150.50">
    <property type="entry name" value="Transcription-repair-coupling factor, D7 domain"/>
    <property type="match status" value="1"/>
</dbReference>
<dbReference type="InterPro" id="IPR014001">
    <property type="entry name" value="Helicase_ATP-bd"/>
</dbReference>
<dbReference type="GO" id="GO:0003678">
    <property type="term" value="F:DNA helicase activity"/>
    <property type="evidence" value="ECO:0007669"/>
    <property type="project" value="TreeGrafter"/>
</dbReference>
<evidence type="ECO:0000256" key="9">
    <source>
        <dbReference type="HAMAP-Rule" id="MF_00969"/>
    </source>
</evidence>
<dbReference type="NCBIfam" id="TIGR00580">
    <property type="entry name" value="mfd"/>
    <property type="match status" value="1"/>
</dbReference>
<comment type="similarity">
    <text evidence="9">In the C-terminal section; belongs to the helicase family. RecG subfamily.</text>
</comment>
<evidence type="ECO:0000256" key="3">
    <source>
        <dbReference type="ARBA" id="ARBA00022763"/>
    </source>
</evidence>
<dbReference type="InterPro" id="IPR011545">
    <property type="entry name" value="DEAD/DEAH_box_helicase_dom"/>
</dbReference>
<dbReference type="SUPFAM" id="SSF141259">
    <property type="entry name" value="CarD-like"/>
    <property type="match status" value="1"/>
</dbReference>
<keyword evidence="2 9" id="KW-0547">Nucleotide-binding</keyword>
<dbReference type="InterPro" id="IPR003711">
    <property type="entry name" value="CarD-like/TRCF_RID"/>
</dbReference>
<accession>A0A1V4QGJ7</accession>
<evidence type="ECO:0000259" key="11">
    <source>
        <dbReference type="PROSITE" id="PS51194"/>
    </source>
</evidence>
<dbReference type="CDD" id="cd17991">
    <property type="entry name" value="DEXHc_TRCF"/>
    <property type="match status" value="1"/>
</dbReference>
<dbReference type="EC" id="3.6.4.-" evidence="9"/>
<dbReference type="InterPro" id="IPR037235">
    <property type="entry name" value="TRCF-like_C_D7"/>
</dbReference>
<comment type="subcellular location">
    <subcellularLocation>
        <location evidence="9">Cytoplasm</location>
    </subcellularLocation>
</comment>
<dbReference type="InterPro" id="IPR005118">
    <property type="entry name" value="TRCF_C"/>
</dbReference>
<keyword evidence="4 9" id="KW-0378">Hydrolase</keyword>
<dbReference type="Gene3D" id="3.30.2060.10">
    <property type="entry name" value="Penicillin-binding protein 1b domain"/>
    <property type="match status" value="1"/>
</dbReference>
<dbReference type="InterPro" id="IPR004576">
    <property type="entry name" value="Mfd"/>
</dbReference>
<dbReference type="AlphaFoldDB" id="A0A1V4QGJ7"/>
<feature type="domain" description="Helicase ATP-binding" evidence="10">
    <location>
        <begin position="457"/>
        <end position="618"/>
    </location>
</feature>
<dbReference type="Pfam" id="PF02559">
    <property type="entry name" value="CarD_TRCF_RID"/>
    <property type="match status" value="1"/>
</dbReference>
<dbReference type="PROSITE" id="PS51194">
    <property type="entry name" value="HELICASE_CTER"/>
    <property type="match status" value="1"/>
</dbReference>
<evidence type="ECO:0000256" key="8">
    <source>
        <dbReference type="ARBA" id="ARBA00023204"/>
    </source>
</evidence>
<dbReference type="GO" id="GO:0000716">
    <property type="term" value="P:transcription-coupled nucleotide-excision repair, DNA damage recognition"/>
    <property type="evidence" value="ECO:0007669"/>
    <property type="project" value="UniProtKB-UniRule"/>
</dbReference>
<organism evidence="12 13">
    <name type="scientific">candidate division WOR-3 bacterium 4484_100</name>
    <dbReference type="NCBI Taxonomy" id="1936077"/>
    <lineage>
        <taxon>Bacteria</taxon>
        <taxon>Bacteria division WOR-3</taxon>
    </lineage>
</organism>
<dbReference type="Pfam" id="PF00270">
    <property type="entry name" value="DEAD"/>
    <property type="match status" value="1"/>
</dbReference>
<keyword evidence="7 9" id="KW-0238">DNA-binding</keyword>
<evidence type="ECO:0000256" key="5">
    <source>
        <dbReference type="ARBA" id="ARBA00022806"/>
    </source>
</evidence>
<dbReference type="InterPro" id="IPR027417">
    <property type="entry name" value="P-loop_NTPase"/>
</dbReference>
<evidence type="ECO:0000256" key="6">
    <source>
        <dbReference type="ARBA" id="ARBA00022840"/>
    </source>
</evidence>
<reference evidence="13" key="1">
    <citation type="submission" date="2017-01" db="EMBL/GenBank/DDBJ databases">
        <title>Novel pathways for hydrocarbon cycling and metabolic interdependencies in hydrothermal sediment communities.</title>
        <authorList>
            <person name="Dombrowski N."/>
            <person name="Seitz K."/>
            <person name="Teske A."/>
            <person name="Baker B."/>
        </authorList>
    </citation>
    <scope>NUCLEOTIDE SEQUENCE [LARGE SCALE GENOMIC DNA]</scope>
</reference>
<dbReference type="SMART" id="SM01058">
    <property type="entry name" value="CarD_TRCF"/>
    <property type="match status" value="1"/>
</dbReference>
<dbReference type="InterPro" id="IPR001650">
    <property type="entry name" value="Helicase_C-like"/>
</dbReference>
<evidence type="ECO:0000256" key="2">
    <source>
        <dbReference type="ARBA" id="ARBA00022741"/>
    </source>
</evidence>
<evidence type="ECO:0000256" key="7">
    <source>
        <dbReference type="ARBA" id="ARBA00023125"/>
    </source>
</evidence>
<dbReference type="InterPro" id="IPR047112">
    <property type="entry name" value="RecG/Mfd"/>
</dbReference>
<comment type="similarity">
    <text evidence="9">In the N-terminal section; belongs to the UvrB family.</text>
</comment>
<dbReference type="SMART" id="SM00490">
    <property type="entry name" value="HELICc"/>
    <property type="match status" value="1"/>
</dbReference>
<name>A0A1V4QGJ7_UNCW3</name>
<evidence type="ECO:0000313" key="12">
    <source>
        <dbReference type="EMBL" id="OPX18444.1"/>
    </source>
</evidence>